<dbReference type="AlphaFoldDB" id="A0A7U2MDX8"/>
<organism evidence="1 2">
    <name type="scientific">Aspergillus flavus (strain ATCC 200026 / FGSC A1120 / IAM 13836 / NRRL 3357 / JCM 12722 / SRRC 167)</name>
    <dbReference type="NCBI Taxonomy" id="332952"/>
    <lineage>
        <taxon>Eukaryota</taxon>
        <taxon>Fungi</taxon>
        <taxon>Dikarya</taxon>
        <taxon>Ascomycota</taxon>
        <taxon>Pezizomycotina</taxon>
        <taxon>Eurotiomycetes</taxon>
        <taxon>Eurotiomycetidae</taxon>
        <taxon>Eurotiales</taxon>
        <taxon>Aspergillaceae</taxon>
        <taxon>Aspergillus</taxon>
        <taxon>Aspergillus subgen. Circumdati</taxon>
    </lineage>
</organism>
<keyword evidence="2" id="KW-1185">Reference proteome</keyword>
<name>A0A7U2MDX8_ASPFN</name>
<dbReference type="EMBL" id="CP044622">
    <property type="protein sequence ID" value="QRD81960.1"/>
    <property type="molecule type" value="Genomic_DNA"/>
</dbReference>
<protein>
    <submittedName>
        <fullName evidence="1">Uncharacterized protein</fullName>
    </submittedName>
</protein>
<sequence length="80" mass="8748">MSCWLSSEPFLTSSHTNCPLLSPDRLPGCGSTPSPSVLILRSTPPRLPPATPSYTLFDQELGDKLHYLSIFRPGYITTLA</sequence>
<evidence type="ECO:0000313" key="1">
    <source>
        <dbReference type="EMBL" id="QRD81960.1"/>
    </source>
</evidence>
<proteinExistence type="predicted"/>
<dbReference type="VEuPathDB" id="FungiDB:F9C07_3127"/>
<gene>
    <name evidence="1" type="ORF">F9C07_3127</name>
</gene>
<accession>A0A7U2MDX8</accession>
<dbReference type="Proteomes" id="UP000596276">
    <property type="component" value="Chromosome 2"/>
</dbReference>
<evidence type="ECO:0000313" key="2">
    <source>
        <dbReference type="Proteomes" id="UP000596276"/>
    </source>
</evidence>
<reference evidence="2" key="1">
    <citation type="journal article" date="2021" name="G3 (Bethesda)">
        <title>Chromosome assembled and annotated genome sequence of Aspergillus flavus NRRL 3357.</title>
        <authorList>
            <person name="Skerker J.M."/>
            <person name="Pianalto K.M."/>
            <person name="Mondo S.J."/>
            <person name="Yang K."/>
            <person name="Arkin A.P."/>
            <person name="Keller N.P."/>
            <person name="Grigoriev I.V."/>
            <person name="Louise Glass N.L."/>
        </authorList>
    </citation>
    <scope>NUCLEOTIDE SEQUENCE [LARGE SCALE GENOMIC DNA]</scope>
    <source>
        <strain evidence="2">ATCC 200026 / FGSC A1120 / IAM 13836 / NRRL 3357 / JCM 12722 / SRRC 167</strain>
    </source>
</reference>